<keyword evidence="6" id="KW-1185">Reference proteome</keyword>
<dbReference type="Proteomes" id="UP000477680">
    <property type="component" value="Chromosome"/>
</dbReference>
<dbReference type="GO" id="GO:0003677">
    <property type="term" value="F:DNA binding"/>
    <property type="evidence" value="ECO:0007669"/>
    <property type="project" value="UniProtKB-KW"/>
</dbReference>
<organism evidence="5 6">
    <name type="scientific">Kineobactrum salinum</name>
    <dbReference type="NCBI Taxonomy" id="2708301"/>
    <lineage>
        <taxon>Bacteria</taxon>
        <taxon>Pseudomonadati</taxon>
        <taxon>Pseudomonadota</taxon>
        <taxon>Gammaproteobacteria</taxon>
        <taxon>Cellvibrionales</taxon>
        <taxon>Halieaceae</taxon>
        <taxon>Kineobactrum</taxon>
    </lineage>
</organism>
<dbReference type="KEGG" id="kim:G3T16_05775"/>
<dbReference type="Pfam" id="PF00196">
    <property type="entry name" value="GerE"/>
    <property type="match status" value="1"/>
</dbReference>
<evidence type="ECO:0000256" key="2">
    <source>
        <dbReference type="ARBA" id="ARBA00023125"/>
    </source>
</evidence>
<name>A0A6C0U065_9GAMM</name>
<evidence type="ECO:0000256" key="1">
    <source>
        <dbReference type="ARBA" id="ARBA00023015"/>
    </source>
</evidence>
<dbReference type="InterPro" id="IPR016032">
    <property type="entry name" value="Sig_transdc_resp-reg_C-effctor"/>
</dbReference>
<dbReference type="SUPFAM" id="SSF46894">
    <property type="entry name" value="C-terminal effector domain of the bipartite response regulators"/>
    <property type="match status" value="1"/>
</dbReference>
<sequence>MEISNTFCSEMTELTAHLRSDEFKSRFLRVMDRLIGVSHYVMFVFDKNHIEDLTASIVEEGGASKKLISRQAAIFMDKIRHRMWINPELLQHHDHKSANLETVYRYNPALDDDEERKKLFRSSNTREKVYMVDTRDNWFYLTSFYRGAQHAEMSDDKYQQLKPLFPLFNNLLILRHELRGIEEERHKIQLSLASMLKERGVEPFSRLSNRETEVCDRLLRGITSDGVAADLNLARSTVNTLRKRAYTKIGITSKSQLFALVINSHL</sequence>
<evidence type="ECO:0000313" key="6">
    <source>
        <dbReference type="Proteomes" id="UP000477680"/>
    </source>
</evidence>
<proteinExistence type="predicted"/>
<gene>
    <name evidence="5" type="ORF">G3T16_05775</name>
</gene>
<dbReference type="PANTHER" id="PTHR44688:SF16">
    <property type="entry name" value="DNA-BINDING TRANSCRIPTIONAL ACTIVATOR DEVR_DOSR"/>
    <property type="match status" value="1"/>
</dbReference>
<dbReference type="GO" id="GO:0006355">
    <property type="term" value="P:regulation of DNA-templated transcription"/>
    <property type="evidence" value="ECO:0007669"/>
    <property type="project" value="InterPro"/>
</dbReference>
<keyword evidence="1" id="KW-0805">Transcription regulation</keyword>
<dbReference type="PRINTS" id="PR00038">
    <property type="entry name" value="HTHLUXR"/>
</dbReference>
<dbReference type="RefSeq" id="WP_163494228.1">
    <property type="nucleotide sequence ID" value="NZ_CP048711.1"/>
</dbReference>
<accession>A0A6C0U065</accession>
<dbReference type="SMART" id="SM00421">
    <property type="entry name" value="HTH_LUXR"/>
    <property type="match status" value="1"/>
</dbReference>
<dbReference type="InterPro" id="IPR000792">
    <property type="entry name" value="Tscrpt_reg_LuxR_C"/>
</dbReference>
<dbReference type="AlphaFoldDB" id="A0A6C0U065"/>
<dbReference type="EMBL" id="CP048711">
    <property type="protein sequence ID" value="QIB64979.1"/>
    <property type="molecule type" value="Genomic_DNA"/>
</dbReference>
<dbReference type="Gene3D" id="1.10.10.10">
    <property type="entry name" value="Winged helix-like DNA-binding domain superfamily/Winged helix DNA-binding domain"/>
    <property type="match status" value="1"/>
</dbReference>
<dbReference type="PANTHER" id="PTHR44688">
    <property type="entry name" value="DNA-BINDING TRANSCRIPTIONAL ACTIVATOR DEVR_DOSR"/>
    <property type="match status" value="1"/>
</dbReference>
<dbReference type="PROSITE" id="PS50043">
    <property type="entry name" value="HTH_LUXR_2"/>
    <property type="match status" value="1"/>
</dbReference>
<evidence type="ECO:0000313" key="5">
    <source>
        <dbReference type="EMBL" id="QIB64979.1"/>
    </source>
</evidence>
<reference evidence="5 6" key="1">
    <citation type="submission" date="2020-02" db="EMBL/GenBank/DDBJ databases">
        <title>Genome sequencing for Kineobactrum sp. M2.</title>
        <authorList>
            <person name="Park S.-J."/>
        </authorList>
    </citation>
    <scope>NUCLEOTIDE SEQUENCE [LARGE SCALE GENOMIC DNA]</scope>
    <source>
        <strain evidence="5 6">M2</strain>
    </source>
</reference>
<keyword evidence="2" id="KW-0238">DNA-binding</keyword>
<feature type="domain" description="HTH luxR-type" evidence="4">
    <location>
        <begin position="200"/>
        <end position="265"/>
    </location>
</feature>
<evidence type="ECO:0000259" key="4">
    <source>
        <dbReference type="PROSITE" id="PS50043"/>
    </source>
</evidence>
<dbReference type="PROSITE" id="PS00622">
    <property type="entry name" value="HTH_LUXR_1"/>
    <property type="match status" value="1"/>
</dbReference>
<dbReference type="InterPro" id="IPR036388">
    <property type="entry name" value="WH-like_DNA-bd_sf"/>
</dbReference>
<keyword evidence="3" id="KW-0804">Transcription</keyword>
<evidence type="ECO:0000256" key="3">
    <source>
        <dbReference type="ARBA" id="ARBA00023163"/>
    </source>
</evidence>
<protein>
    <submittedName>
        <fullName evidence="5">Helix-turn-helix transcriptional regulator</fullName>
    </submittedName>
</protein>